<dbReference type="GO" id="GO:0005739">
    <property type="term" value="C:mitochondrion"/>
    <property type="evidence" value="ECO:0007669"/>
    <property type="project" value="UniProtKB-SubCell"/>
</dbReference>
<dbReference type="Pfam" id="PF02913">
    <property type="entry name" value="FAD-oxidase_C"/>
    <property type="match status" value="2"/>
</dbReference>
<dbReference type="GO" id="GO:0071949">
    <property type="term" value="F:FAD binding"/>
    <property type="evidence" value="ECO:0007669"/>
    <property type="project" value="InterPro"/>
</dbReference>
<dbReference type="InterPro" id="IPR016166">
    <property type="entry name" value="FAD-bd_PCMH"/>
</dbReference>
<dbReference type="RefSeq" id="XP_035344151.1">
    <property type="nucleotide sequence ID" value="XM_035488258.1"/>
</dbReference>
<evidence type="ECO:0000256" key="5">
    <source>
        <dbReference type="ARBA" id="ARBA00022827"/>
    </source>
</evidence>
<accession>A0A7H8QZ02</accession>
<dbReference type="GeneID" id="55992591"/>
<evidence type="ECO:0000256" key="9">
    <source>
        <dbReference type="ARBA" id="ARBA00038897"/>
    </source>
</evidence>
<dbReference type="Gene3D" id="3.30.70.2740">
    <property type="match status" value="1"/>
</dbReference>
<keyword evidence="5" id="KW-0274">FAD</keyword>
<dbReference type="InterPro" id="IPR006094">
    <property type="entry name" value="Oxid_FAD_bind_N"/>
</dbReference>
<dbReference type="GO" id="GO:1903457">
    <property type="term" value="P:lactate catabolic process"/>
    <property type="evidence" value="ECO:0007669"/>
    <property type="project" value="TreeGrafter"/>
</dbReference>
<dbReference type="InterPro" id="IPR004113">
    <property type="entry name" value="FAD-bd_oxidored_4_C"/>
</dbReference>
<dbReference type="PANTHER" id="PTHR11748">
    <property type="entry name" value="D-LACTATE DEHYDROGENASE"/>
    <property type="match status" value="1"/>
</dbReference>
<keyword evidence="8" id="KW-0496">Mitochondrion</keyword>
<evidence type="ECO:0000256" key="2">
    <source>
        <dbReference type="ARBA" id="ARBA00004173"/>
    </source>
</evidence>
<dbReference type="PANTHER" id="PTHR11748:SF111">
    <property type="entry name" value="D-LACTATE DEHYDROGENASE, MITOCHONDRIAL-RELATED"/>
    <property type="match status" value="1"/>
</dbReference>
<dbReference type="FunFam" id="3.30.70.2740:FF:000001">
    <property type="entry name" value="D-lactate dehydrogenase mitochondrial"/>
    <property type="match status" value="1"/>
</dbReference>
<dbReference type="KEGG" id="trg:TRUGW13939_05093"/>
<dbReference type="AlphaFoldDB" id="A0A7H8QZ02"/>
<evidence type="ECO:0000256" key="1">
    <source>
        <dbReference type="ARBA" id="ARBA00001974"/>
    </source>
</evidence>
<proteinExistence type="inferred from homology"/>
<feature type="domain" description="FAD-binding PCMH-type" evidence="11">
    <location>
        <begin position="146"/>
        <end position="325"/>
    </location>
</feature>
<dbReference type="PROSITE" id="PS51387">
    <property type="entry name" value="FAD_PCMH"/>
    <property type="match status" value="1"/>
</dbReference>
<comment type="similarity">
    <text evidence="3">Belongs to the FAD-binding oxidoreductase/transferase type 4 family.</text>
</comment>
<dbReference type="InterPro" id="IPR016164">
    <property type="entry name" value="FAD-linked_Oxase-like_C"/>
</dbReference>
<keyword evidence="13" id="KW-1185">Reference proteome</keyword>
<dbReference type="GO" id="GO:0008720">
    <property type="term" value="F:D-lactate dehydrogenase (NAD+) activity"/>
    <property type="evidence" value="ECO:0007669"/>
    <property type="project" value="TreeGrafter"/>
</dbReference>
<evidence type="ECO:0000256" key="4">
    <source>
        <dbReference type="ARBA" id="ARBA00022630"/>
    </source>
</evidence>
<dbReference type="OrthoDB" id="7786253at2759"/>
<organism evidence="12 13">
    <name type="scientific">Talaromyces rugulosus</name>
    <name type="common">Penicillium rugulosum</name>
    <dbReference type="NCBI Taxonomy" id="121627"/>
    <lineage>
        <taxon>Eukaryota</taxon>
        <taxon>Fungi</taxon>
        <taxon>Dikarya</taxon>
        <taxon>Ascomycota</taxon>
        <taxon>Pezizomycotina</taxon>
        <taxon>Eurotiomycetes</taxon>
        <taxon>Eurotiomycetidae</taxon>
        <taxon>Eurotiales</taxon>
        <taxon>Trichocomaceae</taxon>
        <taxon>Talaromyces</taxon>
        <taxon>Talaromyces sect. Islandici</taxon>
    </lineage>
</organism>
<reference evidence="13" key="1">
    <citation type="submission" date="2020-06" db="EMBL/GenBank/DDBJ databases">
        <title>A chromosome-scale genome assembly of Talaromyces rugulosus W13939.</title>
        <authorList>
            <person name="Wang B."/>
            <person name="Guo L."/>
            <person name="Ye K."/>
            <person name="Wang L."/>
        </authorList>
    </citation>
    <scope>NUCLEOTIDE SEQUENCE [LARGE SCALE GENOMIC DNA]</scope>
    <source>
        <strain evidence="13">W13939</strain>
    </source>
</reference>
<keyword evidence="10" id="KW-0175">Coiled coil</keyword>
<dbReference type="InterPro" id="IPR016171">
    <property type="entry name" value="Vanillyl_alc_oxidase_C-sub2"/>
</dbReference>
<dbReference type="GO" id="GO:0004458">
    <property type="term" value="F:D-lactate dehydrogenase (cytochrome) activity"/>
    <property type="evidence" value="ECO:0007669"/>
    <property type="project" value="UniProtKB-EC"/>
</dbReference>
<sequence>MGDRARFINNIASAVTWPRSTVIPRSWHGYRGSAGRRGHIRNYSDKNSQNRSSWKLSTVTVAVAAGLAAYGVSRAANGRAATSSSQSIGAILDAGRLPIVKYATLDEMNKAIAEIENQLRDTEDIISTDEEDLKAHGFSEWSSVRLDTLPIAVAYPRNTEQVSTIARICHKYRIPIIPYSGGSSLEGHTAAPFGGISMDFVHMDQIIKINEEDMDVVVQPSVLWVDLNDKLKNMNTGLFFPMDPAPSAKIGGMISTNCSGTNAVRYGTMRDWVINLTVVLADGTMIKTRQRPRKCSAGYNLNGLFVGSEGTLGIVTEACLKLAVQPENFSVAVVPFRTIHDAVSAATRVIRKGLPVAALELMDETQMRIVNEGGMTRPRVWKEQPTLFLKFAGSKAAVEETIERVKEIAYDHGSEGFEFARDEREQVYLWSARKESLYSLLALRKGGEEMWNTDVAVPLSRLADIIVASKEEAASLGINACVKGHVGDGNFHENITYDSTKPGEREKAKIAVKNMVKRAIEMEGTCTGEHGIGFGKKDALQLEVGSQTIGFMVSSCSIEGVHTLMLTPANIIQKILKGTFDPHWIMNPGKVFDR</sequence>
<evidence type="ECO:0000256" key="3">
    <source>
        <dbReference type="ARBA" id="ARBA00008000"/>
    </source>
</evidence>
<feature type="coiled-coil region" evidence="10">
    <location>
        <begin position="105"/>
        <end position="132"/>
    </location>
</feature>
<dbReference type="InterPro" id="IPR036318">
    <property type="entry name" value="FAD-bd_PCMH-like_sf"/>
</dbReference>
<dbReference type="EMBL" id="CP055900">
    <property type="protein sequence ID" value="QKX57973.1"/>
    <property type="molecule type" value="Genomic_DNA"/>
</dbReference>
<comment type="subcellular location">
    <subcellularLocation>
        <location evidence="2">Mitochondrion</location>
    </subcellularLocation>
</comment>
<dbReference type="Gene3D" id="3.30.465.10">
    <property type="match status" value="1"/>
</dbReference>
<dbReference type="SUPFAM" id="SSF56176">
    <property type="entry name" value="FAD-binding/transporter-associated domain-like"/>
    <property type="match status" value="1"/>
</dbReference>
<evidence type="ECO:0000256" key="7">
    <source>
        <dbReference type="ARBA" id="ARBA00023002"/>
    </source>
</evidence>
<evidence type="ECO:0000256" key="10">
    <source>
        <dbReference type="SAM" id="Coils"/>
    </source>
</evidence>
<comment type="cofactor">
    <cofactor evidence="1">
        <name>FAD</name>
        <dbReference type="ChEBI" id="CHEBI:57692"/>
    </cofactor>
</comment>
<dbReference type="FunFam" id="3.30.465.10:FF:000014">
    <property type="entry name" value="D-lactate dehydrogenase (Cytochrome), putative"/>
    <property type="match status" value="1"/>
</dbReference>
<dbReference type="SUPFAM" id="SSF55103">
    <property type="entry name" value="FAD-linked oxidases, C-terminal domain"/>
    <property type="match status" value="1"/>
</dbReference>
<evidence type="ECO:0000256" key="8">
    <source>
        <dbReference type="ARBA" id="ARBA00023128"/>
    </source>
</evidence>
<evidence type="ECO:0000313" key="12">
    <source>
        <dbReference type="EMBL" id="QKX57973.1"/>
    </source>
</evidence>
<keyword evidence="4" id="KW-0285">Flavoprotein</keyword>
<dbReference type="Proteomes" id="UP000509510">
    <property type="component" value="Chromosome III"/>
</dbReference>
<evidence type="ECO:0000259" key="11">
    <source>
        <dbReference type="PROSITE" id="PS51387"/>
    </source>
</evidence>
<dbReference type="InterPro" id="IPR016169">
    <property type="entry name" value="FAD-bd_PCMH_sub2"/>
</dbReference>
<keyword evidence="6" id="KW-0809">Transit peptide</keyword>
<keyword evidence="7" id="KW-0560">Oxidoreductase</keyword>
<gene>
    <name evidence="12" type="ORF">TRUGW13939_05093</name>
</gene>
<name>A0A7H8QZ02_TALRU</name>
<dbReference type="Pfam" id="PF01565">
    <property type="entry name" value="FAD_binding_4"/>
    <property type="match status" value="1"/>
</dbReference>
<dbReference type="Gene3D" id="1.10.45.10">
    <property type="entry name" value="Vanillyl-alcohol Oxidase, Chain A, domain 4"/>
    <property type="match status" value="1"/>
</dbReference>
<protein>
    <recommendedName>
        <fullName evidence="9">D-lactate dehydrogenase (cytochrome)</fullName>
        <ecNumber evidence="9">1.1.2.4</ecNumber>
    </recommendedName>
</protein>
<evidence type="ECO:0000256" key="6">
    <source>
        <dbReference type="ARBA" id="ARBA00022946"/>
    </source>
</evidence>
<evidence type="ECO:0000313" key="13">
    <source>
        <dbReference type="Proteomes" id="UP000509510"/>
    </source>
</evidence>
<dbReference type="EC" id="1.1.2.4" evidence="9"/>